<dbReference type="AlphaFoldDB" id="A0A1B1YUV8"/>
<evidence type="ECO:0008006" key="4">
    <source>
        <dbReference type="Google" id="ProtNLM"/>
    </source>
</evidence>
<dbReference type="STRING" id="1810504.PG2T_09590"/>
<organism evidence="2 3">
    <name type="scientific">Immundisolibacter cernigliae</name>
    <dbReference type="NCBI Taxonomy" id="1810504"/>
    <lineage>
        <taxon>Bacteria</taxon>
        <taxon>Pseudomonadati</taxon>
        <taxon>Pseudomonadota</taxon>
        <taxon>Gammaproteobacteria</taxon>
        <taxon>Immundisolibacterales</taxon>
        <taxon>Immundisolibacteraceae</taxon>
        <taxon>Immundisolibacter</taxon>
    </lineage>
</organism>
<sequence>MKIRPALILMAASVLTQGAWAGIRCGSKLIDVGDFSAYVLRQCGEPQSRQVVSGAVGADSPLVEQWVYDFGTSKPLQVLTFVGGRLQRIEDGGRPR</sequence>
<dbReference type="EMBL" id="CP014671">
    <property type="protein sequence ID" value="ANX04403.1"/>
    <property type="molecule type" value="Genomic_DNA"/>
</dbReference>
<proteinExistence type="predicted"/>
<accession>A0A1B1YUV8</accession>
<dbReference type="RefSeq" id="WP_068804559.1">
    <property type="nucleotide sequence ID" value="NZ_CP014671.1"/>
</dbReference>
<dbReference type="KEGG" id="gbi:PG2T_09590"/>
<name>A0A1B1YUV8_9GAMM</name>
<dbReference type="OrthoDB" id="8906462at2"/>
<keyword evidence="3" id="KW-1185">Reference proteome</keyword>
<dbReference type="Pfam" id="PF11006">
    <property type="entry name" value="DUF2845"/>
    <property type="match status" value="1"/>
</dbReference>
<evidence type="ECO:0000256" key="1">
    <source>
        <dbReference type="SAM" id="SignalP"/>
    </source>
</evidence>
<evidence type="ECO:0000313" key="3">
    <source>
        <dbReference type="Proteomes" id="UP000092952"/>
    </source>
</evidence>
<dbReference type="Proteomes" id="UP000092952">
    <property type="component" value="Chromosome"/>
</dbReference>
<dbReference type="InParanoid" id="A0A1B1YUV8"/>
<reference evidence="3" key="1">
    <citation type="submission" date="2016-03" db="EMBL/GenBank/DDBJ databases">
        <title>Complete genome sequence of Solimmundus cernigliae, representing a novel lineage of polycyclic aromatic hydrocarbon degraders within the Gammaproteobacteria.</title>
        <authorList>
            <person name="Singleton D.R."/>
            <person name="Dickey A.N."/>
            <person name="Scholl E.H."/>
            <person name="Wright F.A."/>
            <person name="Aitken M.D."/>
        </authorList>
    </citation>
    <scope>NUCLEOTIDE SEQUENCE [LARGE SCALE GENOMIC DNA]</scope>
    <source>
        <strain evidence="3">TR3.2</strain>
    </source>
</reference>
<evidence type="ECO:0000313" key="2">
    <source>
        <dbReference type="EMBL" id="ANX04403.1"/>
    </source>
</evidence>
<dbReference type="InterPro" id="IPR021268">
    <property type="entry name" value="DUF2845"/>
</dbReference>
<gene>
    <name evidence="2" type="ORF">PG2T_09590</name>
</gene>
<protein>
    <recommendedName>
        <fullName evidence="4">DUF2845 domain-containing protein</fullName>
    </recommendedName>
</protein>
<keyword evidence="1" id="KW-0732">Signal</keyword>
<feature type="signal peptide" evidence="1">
    <location>
        <begin position="1"/>
        <end position="21"/>
    </location>
</feature>
<feature type="chain" id="PRO_5008533012" description="DUF2845 domain-containing protein" evidence="1">
    <location>
        <begin position="22"/>
        <end position="96"/>
    </location>
</feature>